<dbReference type="Gene3D" id="3.60.10.10">
    <property type="entry name" value="Endonuclease/exonuclease/phosphatase"/>
    <property type="match status" value="1"/>
</dbReference>
<dbReference type="Proteomes" id="UP000264840">
    <property type="component" value="Unplaced"/>
</dbReference>
<dbReference type="Ensembl" id="ENSHBUT00000027617.1">
    <property type="protein sequence ID" value="ENSHBUP00000033617.1"/>
    <property type="gene ID" value="ENSHBUG00000020644.1"/>
</dbReference>
<dbReference type="SUPFAM" id="SSF56219">
    <property type="entry name" value="DNase I-like"/>
    <property type="match status" value="1"/>
</dbReference>
<name>A0A3Q2X3A8_HAPBU</name>
<reference evidence="1" key="1">
    <citation type="submission" date="2025-08" db="UniProtKB">
        <authorList>
            <consortium name="Ensembl"/>
        </authorList>
    </citation>
    <scope>IDENTIFICATION</scope>
</reference>
<evidence type="ECO:0000313" key="2">
    <source>
        <dbReference type="Proteomes" id="UP000264840"/>
    </source>
</evidence>
<proteinExistence type="predicted"/>
<evidence type="ECO:0000313" key="1">
    <source>
        <dbReference type="Ensembl" id="ENSHBUP00000033617.1"/>
    </source>
</evidence>
<accession>A0A3Q2X3A8</accession>
<dbReference type="AlphaFoldDB" id="A0A3Q2X3A8"/>
<keyword evidence="2" id="KW-1185">Reference proteome</keyword>
<dbReference type="GeneTree" id="ENSGT00940000177017"/>
<evidence type="ECO:0008006" key="3">
    <source>
        <dbReference type="Google" id="ProtNLM"/>
    </source>
</evidence>
<dbReference type="InterPro" id="IPR036691">
    <property type="entry name" value="Endo/exonu/phosph_ase_sf"/>
</dbReference>
<dbReference type="STRING" id="8153.ENSHBUP00000033617"/>
<sequence>VWCGVQGLVGETHRKDNLGHWLICVLKVENTFLFLCNVYGYNKLSHKYSTNNFIVGGDFNIVCDEWLDRSLSKIQSHHINSFLHIFCLDFNLIDPWRLVNQLHQPFLWFKLDRSAKSHFDFWLISEPRGCICCTCYICLINN</sequence>
<organism evidence="1 2">
    <name type="scientific">Haplochromis burtoni</name>
    <name type="common">Burton's mouthbrooder</name>
    <name type="synonym">Chromis burtoni</name>
    <dbReference type="NCBI Taxonomy" id="8153"/>
    <lineage>
        <taxon>Eukaryota</taxon>
        <taxon>Metazoa</taxon>
        <taxon>Chordata</taxon>
        <taxon>Craniata</taxon>
        <taxon>Vertebrata</taxon>
        <taxon>Euteleostomi</taxon>
        <taxon>Actinopterygii</taxon>
        <taxon>Neopterygii</taxon>
        <taxon>Teleostei</taxon>
        <taxon>Neoteleostei</taxon>
        <taxon>Acanthomorphata</taxon>
        <taxon>Ovalentaria</taxon>
        <taxon>Cichlomorphae</taxon>
        <taxon>Cichliformes</taxon>
        <taxon>Cichlidae</taxon>
        <taxon>African cichlids</taxon>
        <taxon>Pseudocrenilabrinae</taxon>
        <taxon>Haplochromini</taxon>
        <taxon>Haplochromis</taxon>
    </lineage>
</organism>
<protein>
    <recommendedName>
        <fullName evidence="3">Endonuclease/exonuclease/phosphatase domain-containing protein</fullName>
    </recommendedName>
</protein>
<reference evidence="1" key="2">
    <citation type="submission" date="2025-09" db="UniProtKB">
        <authorList>
            <consortium name="Ensembl"/>
        </authorList>
    </citation>
    <scope>IDENTIFICATION</scope>
</reference>